<dbReference type="EMBL" id="CM044706">
    <property type="protein sequence ID" value="KAI5658468.1"/>
    <property type="molecule type" value="Genomic_DNA"/>
</dbReference>
<evidence type="ECO:0000313" key="1">
    <source>
        <dbReference type="EMBL" id="KAI5658468.1"/>
    </source>
</evidence>
<organism evidence="1 2">
    <name type="scientific">Catharanthus roseus</name>
    <name type="common">Madagascar periwinkle</name>
    <name type="synonym">Vinca rosea</name>
    <dbReference type="NCBI Taxonomy" id="4058"/>
    <lineage>
        <taxon>Eukaryota</taxon>
        <taxon>Viridiplantae</taxon>
        <taxon>Streptophyta</taxon>
        <taxon>Embryophyta</taxon>
        <taxon>Tracheophyta</taxon>
        <taxon>Spermatophyta</taxon>
        <taxon>Magnoliopsida</taxon>
        <taxon>eudicotyledons</taxon>
        <taxon>Gunneridae</taxon>
        <taxon>Pentapetalae</taxon>
        <taxon>asterids</taxon>
        <taxon>lamiids</taxon>
        <taxon>Gentianales</taxon>
        <taxon>Apocynaceae</taxon>
        <taxon>Rauvolfioideae</taxon>
        <taxon>Vinceae</taxon>
        <taxon>Catharanthinae</taxon>
        <taxon>Catharanthus</taxon>
    </lineage>
</organism>
<keyword evidence="2" id="KW-1185">Reference proteome</keyword>
<sequence length="107" mass="12268">MADNVVAGHEIIYANKSNRACICNVLSWQWRLCKGSGGLWSKAGWMIYLDSDIQVFENIDHLFDLPKGSFYAVMDCFFFFYEHGLTLHNTQNGLLSTNPRKSSMAYF</sequence>
<dbReference type="Proteomes" id="UP001060085">
    <property type="component" value="Linkage Group LG06"/>
</dbReference>
<proteinExistence type="predicted"/>
<accession>A0ACC0ABZ9</accession>
<evidence type="ECO:0000313" key="2">
    <source>
        <dbReference type="Proteomes" id="UP001060085"/>
    </source>
</evidence>
<protein>
    <submittedName>
        <fullName evidence="1">Uncharacterized protein</fullName>
    </submittedName>
</protein>
<gene>
    <name evidence="1" type="ORF">M9H77_27261</name>
</gene>
<reference evidence="2" key="1">
    <citation type="journal article" date="2023" name="Nat. Plants">
        <title>Single-cell RNA sequencing provides a high-resolution roadmap for understanding the multicellular compartmentation of specialized metabolism.</title>
        <authorList>
            <person name="Sun S."/>
            <person name="Shen X."/>
            <person name="Li Y."/>
            <person name="Li Y."/>
            <person name="Wang S."/>
            <person name="Li R."/>
            <person name="Zhang H."/>
            <person name="Shen G."/>
            <person name="Guo B."/>
            <person name="Wei J."/>
            <person name="Xu J."/>
            <person name="St-Pierre B."/>
            <person name="Chen S."/>
            <person name="Sun C."/>
        </authorList>
    </citation>
    <scope>NUCLEOTIDE SEQUENCE [LARGE SCALE GENOMIC DNA]</scope>
</reference>
<name>A0ACC0ABZ9_CATRO</name>
<comment type="caution">
    <text evidence="1">The sequence shown here is derived from an EMBL/GenBank/DDBJ whole genome shotgun (WGS) entry which is preliminary data.</text>
</comment>